<organism evidence="2 3">
    <name type="scientific">Shewanella vesiculosa</name>
    <dbReference type="NCBI Taxonomy" id="518738"/>
    <lineage>
        <taxon>Bacteria</taxon>
        <taxon>Pseudomonadati</taxon>
        <taxon>Pseudomonadota</taxon>
        <taxon>Gammaproteobacteria</taxon>
        <taxon>Alteromonadales</taxon>
        <taxon>Shewanellaceae</taxon>
        <taxon>Shewanella</taxon>
    </lineage>
</organism>
<dbReference type="EMBL" id="JBDPZN010000027">
    <property type="protein sequence ID" value="MEO3684710.1"/>
    <property type="molecule type" value="Genomic_DNA"/>
</dbReference>
<reference evidence="2 3" key="1">
    <citation type="submission" date="2024-05" db="EMBL/GenBank/DDBJ databases">
        <title>Genome sequencing of Marine Estuary Bacteria, Shewanella vesiculosa and S. baltica, and Pseudomonas syringae.</title>
        <authorList>
            <person name="Gurung A."/>
            <person name="Maclea K.S."/>
        </authorList>
    </citation>
    <scope>NUCLEOTIDE SEQUENCE [LARGE SCALE GENOMIC DNA]</scope>
    <source>
        <strain evidence="2 3">1A</strain>
    </source>
</reference>
<protein>
    <submittedName>
        <fullName evidence="2">Uncharacterized protein</fullName>
    </submittedName>
</protein>
<evidence type="ECO:0000313" key="3">
    <source>
        <dbReference type="Proteomes" id="UP001477278"/>
    </source>
</evidence>
<gene>
    <name evidence="2" type="ORF">ABHN84_20825</name>
</gene>
<keyword evidence="1" id="KW-0812">Transmembrane</keyword>
<keyword evidence="1" id="KW-1133">Transmembrane helix</keyword>
<feature type="transmembrane region" description="Helical" evidence="1">
    <location>
        <begin position="62"/>
        <end position="82"/>
    </location>
</feature>
<proteinExistence type="predicted"/>
<sequence length="83" mass="9486">MYLFFGILVIFVSTVLAEIYIAINLKRDEYELSKEIDDSKIGEVYRDDGINRDQQTVNAIRASYLTLIIITCLLLLLLASNVK</sequence>
<name>A0ABV0FV44_9GAMM</name>
<evidence type="ECO:0000256" key="1">
    <source>
        <dbReference type="SAM" id="Phobius"/>
    </source>
</evidence>
<dbReference type="RefSeq" id="WP_347691090.1">
    <property type="nucleotide sequence ID" value="NZ_JBDPZN010000027.1"/>
</dbReference>
<accession>A0ABV0FV44</accession>
<keyword evidence="3" id="KW-1185">Reference proteome</keyword>
<comment type="caution">
    <text evidence="2">The sequence shown here is derived from an EMBL/GenBank/DDBJ whole genome shotgun (WGS) entry which is preliminary data.</text>
</comment>
<evidence type="ECO:0000313" key="2">
    <source>
        <dbReference type="EMBL" id="MEO3684710.1"/>
    </source>
</evidence>
<keyword evidence="1" id="KW-0472">Membrane</keyword>
<dbReference type="Proteomes" id="UP001477278">
    <property type="component" value="Unassembled WGS sequence"/>
</dbReference>